<name>A0A370UCI1_9GAMM</name>
<feature type="compositionally biased region" description="Polar residues" evidence="12">
    <location>
        <begin position="1"/>
        <end position="16"/>
    </location>
</feature>
<dbReference type="InterPro" id="IPR037165">
    <property type="entry name" value="AldOxase/xan_DH_Mopterin-bd_sf"/>
</dbReference>
<dbReference type="NCBIfam" id="TIGR02965">
    <property type="entry name" value="xanthine_xdhB"/>
    <property type="match status" value="1"/>
</dbReference>
<dbReference type="Pfam" id="PF02738">
    <property type="entry name" value="MoCoBD_1"/>
    <property type="match status" value="1"/>
</dbReference>
<dbReference type="Proteomes" id="UP000254326">
    <property type="component" value="Unassembled WGS sequence"/>
</dbReference>
<keyword evidence="4" id="KW-0500">Molybdenum</keyword>
<dbReference type="InterPro" id="IPR014309">
    <property type="entry name" value="Xanthine_DH_Mopterin-bd_su"/>
</dbReference>
<comment type="cofactor">
    <cofactor evidence="10">
        <name>[2Fe-2S] cluster</name>
        <dbReference type="ChEBI" id="CHEBI:190135"/>
    </cofactor>
</comment>
<dbReference type="GO" id="GO:0030151">
    <property type="term" value="F:molybdenum ion binding"/>
    <property type="evidence" value="ECO:0007669"/>
    <property type="project" value="InterPro"/>
</dbReference>
<evidence type="ECO:0000256" key="5">
    <source>
        <dbReference type="ARBA" id="ARBA00022714"/>
    </source>
</evidence>
<dbReference type="EMBL" id="QKRA01000002">
    <property type="protein sequence ID" value="RDL45395.1"/>
    <property type="molecule type" value="Genomic_DNA"/>
</dbReference>
<comment type="cofactor">
    <cofactor evidence="11">
        <name>Mo-molybdopterin cytosine dinucleotide</name>
        <dbReference type="ChEBI" id="CHEBI:71308"/>
    </cofactor>
</comment>
<evidence type="ECO:0000256" key="10">
    <source>
        <dbReference type="ARBA" id="ARBA00034078"/>
    </source>
</evidence>
<dbReference type="InterPro" id="IPR016208">
    <property type="entry name" value="Ald_Oxase/xanthine_DH-like"/>
</dbReference>
<keyword evidence="6" id="KW-0479">Metal-binding</keyword>
<evidence type="ECO:0000256" key="6">
    <source>
        <dbReference type="ARBA" id="ARBA00022723"/>
    </source>
</evidence>
<comment type="cofactor">
    <cofactor evidence="2">
        <name>FAD</name>
        <dbReference type="ChEBI" id="CHEBI:57692"/>
    </cofactor>
</comment>
<dbReference type="Pfam" id="PF20256">
    <property type="entry name" value="MoCoBD_2"/>
    <property type="match status" value="1"/>
</dbReference>
<evidence type="ECO:0000313" key="14">
    <source>
        <dbReference type="EMBL" id="RDL45395.1"/>
    </source>
</evidence>
<dbReference type="FunFam" id="3.30.365.10:FF:000002">
    <property type="entry name" value="Xanthine dehydrogenase oxidase"/>
    <property type="match status" value="1"/>
</dbReference>
<dbReference type="FunFam" id="3.30.365.10:FF:000001">
    <property type="entry name" value="Xanthine dehydrogenase oxidase"/>
    <property type="match status" value="1"/>
</dbReference>
<organism evidence="14 15">
    <name type="scientific">Marinomonas piezotolerans</name>
    <dbReference type="NCBI Taxonomy" id="2213058"/>
    <lineage>
        <taxon>Bacteria</taxon>
        <taxon>Pseudomonadati</taxon>
        <taxon>Pseudomonadota</taxon>
        <taxon>Gammaproteobacteria</taxon>
        <taxon>Oceanospirillales</taxon>
        <taxon>Oceanospirillaceae</taxon>
        <taxon>Marinomonas</taxon>
    </lineage>
</organism>
<keyword evidence="15" id="KW-1185">Reference proteome</keyword>
<proteinExistence type="inferred from homology"/>
<evidence type="ECO:0000256" key="4">
    <source>
        <dbReference type="ARBA" id="ARBA00022505"/>
    </source>
</evidence>
<comment type="caution">
    <text evidence="14">The sequence shown here is derived from an EMBL/GenBank/DDBJ whole genome shotgun (WGS) entry which is preliminary data.</text>
</comment>
<dbReference type="GO" id="GO:0005506">
    <property type="term" value="F:iron ion binding"/>
    <property type="evidence" value="ECO:0007669"/>
    <property type="project" value="InterPro"/>
</dbReference>
<feature type="domain" description="Aldehyde oxidase/xanthine dehydrogenase a/b hammerhead" evidence="13">
    <location>
        <begin position="29"/>
        <end position="136"/>
    </location>
</feature>
<accession>A0A370UCI1</accession>
<evidence type="ECO:0000256" key="9">
    <source>
        <dbReference type="ARBA" id="ARBA00023014"/>
    </source>
</evidence>
<dbReference type="InterPro" id="IPR008274">
    <property type="entry name" value="AldOxase/xan_DH_MoCoBD1"/>
</dbReference>
<gene>
    <name evidence="14" type="primary">xdhB</name>
    <name evidence="14" type="ORF">DN730_07235</name>
</gene>
<dbReference type="GO" id="GO:0051537">
    <property type="term" value="F:2 iron, 2 sulfur cluster binding"/>
    <property type="evidence" value="ECO:0007669"/>
    <property type="project" value="UniProtKB-KW"/>
</dbReference>
<dbReference type="AlphaFoldDB" id="A0A370UCI1"/>
<sequence>MRNLTDVTPTNTASKNSARKHESAPKHVAGEATYVDDIIEPRGTLYGAVGFSSIAKGKITALDLSEVRASEGVVDVLEVDDIPGHIDIAAVFDGDPLLTKDDIKYQGQPIFVVAATTELQARRAVRKAKIDYQEMEPLLNVTQALEREQFVRPSHYMKRGHYDEAMAQADYRLQAQQHVGGQEHFYLEGQVALVVPMEDQGMLVYSSTQHPSEVQKLVAEVLNVPFNRITVDMRRMGGGFGGKESQAAAWACMAALLVLKTGRAVKVRLPRSDDMTMTGKRHPFYNTYDIGFDENGLIQAADIMVAGDCGHSADLSDAIVDRAMFHADNAYYLPNVTIAGHRCMTNTVSHTAFRGFGGPQGMMIIERAMDDIARAVGCDPLDVRKRNLYGGVGRDTTPYHQQVEHNLLPELIEQLETSSDYWQRRADITQWNQTSRVLKRGLALTPVKFGISFTLQHLNQAGALIHIYTDGSIQVNHGGTEMGQGLHTKIIQIVAQALSLNPDDIQITATRTDKVPNTSPTAASSGTDLNGQAAKNAALILKQRICECIAEHKGCEIETVRFEDGQVRWREQDQEESMSFAQAAQFAYVNRVSLSATGYYKTPKIWYDRNAAKGRPFFYFANGAAVSEVIVDTLTGEYRVVAVDILHDVGRSLNPAVDLGQIEGGFIQGMGWLTTEELKWNDKGVLTSNGPATYKIPAISDTPPRFKVSLFERDNDEETVYHSKAVGEPPFMLAISVWSALRDAVSSLSDYTISPSLDSPATPERVLDAVMATRDQLRQGETL</sequence>
<comment type="similarity">
    <text evidence="3">Belongs to the xanthine dehydrogenase family.</text>
</comment>
<comment type="cofactor">
    <cofactor evidence="1">
        <name>Mo-molybdopterin</name>
        <dbReference type="ChEBI" id="CHEBI:71302"/>
    </cofactor>
</comment>
<dbReference type="InterPro" id="IPR046867">
    <property type="entry name" value="AldOxase/xan_DH_MoCoBD2"/>
</dbReference>
<protein>
    <submittedName>
        <fullName evidence="14">Xanthine dehydrogenase molybdopterin binding subunit</fullName>
    </submittedName>
</protein>
<reference evidence="14 15" key="1">
    <citation type="submission" date="2018-06" db="EMBL/GenBank/DDBJ databases">
        <title>Marinomonas sp. YLB-05 draft genome sequence.</title>
        <authorList>
            <person name="Yu L."/>
            <person name="Tang X."/>
        </authorList>
    </citation>
    <scope>NUCLEOTIDE SEQUENCE [LARGE SCALE GENOMIC DNA]</scope>
    <source>
        <strain evidence="14 15">YLB-05</strain>
    </source>
</reference>
<dbReference type="Gene3D" id="3.90.1170.50">
    <property type="entry name" value="Aldehyde oxidase/xanthine dehydrogenase, a/b hammerhead"/>
    <property type="match status" value="1"/>
</dbReference>
<evidence type="ECO:0000313" key="15">
    <source>
        <dbReference type="Proteomes" id="UP000254326"/>
    </source>
</evidence>
<dbReference type="Gene3D" id="3.30.365.10">
    <property type="entry name" value="Aldehyde oxidase/xanthine dehydrogenase, molybdopterin binding domain"/>
    <property type="match status" value="4"/>
</dbReference>
<dbReference type="SMART" id="SM01008">
    <property type="entry name" value="Ald_Xan_dh_C"/>
    <property type="match status" value="1"/>
</dbReference>
<dbReference type="GO" id="GO:0016491">
    <property type="term" value="F:oxidoreductase activity"/>
    <property type="evidence" value="ECO:0007669"/>
    <property type="project" value="UniProtKB-KW"/>
</dbReference>
<dbReference type="RefSeq" id="WP_115467428.1">
    <property type="nucleotide sequence ID" value="NZ_QKRA01000002.1"/>
</dbReference>
<dbReference type="InterPro" id="IPR036856">
    <property type="entry name" value="Ald_Oxase/Xan_DH_a/b_sf"/>
</dbReference>
<keyword evidence="5" id="KW-0001">2Fe-2S</keyword>
<evidence type="ECO:0000256" key="12">
    <source>
        <dbReference type="SAM" id="MobiDB-lite"/>
    </source>
</evidence>
<dbReference type="Pfam" id="PF01315">
    <property type="entry name" value="Ald_Xan_dh_C"/>
    <property type="match status" value="1"/>
</dbReference>
<evidence type="ECO:0000256" key="8">
    <source>
        <dbReference type="ARBA" id="ARBA00023004"/>
    </source>
</evidence>
<dbReference type="PANTHER" id="PTHR11908:SF132">
    <property type="entry name" value="ALDEHYDE OXIDASE 1-RELATED"/>
    <property type="match status" value="1"/>
</dbReference>
<dbReference type="OrthoDB" id="9758509at2"/>
<keyword evidence="9" id="KW-0411">Iron-sulfur</keyword>
<dbReference type="InterPro" id="IPR000674">
    <property type="entry name" value="Ald_Oxase/Xan_DH_a/b"/>
</dbReference>
<evidence type="ECO:0000259" key="13">
    <source>
        <dbReference type="SMART" id="SM01008"/>
    </source>
</evidence>
<evidence type="ECO:0000256" key="7">
    <source>
        <dbReference type="ARBA" id="ARBA00023002"/>
    </source>
</evidence>
<dbReference type="SUPFAM" id="SSF56003">
    <property type="entry name" value="Molybdenum cofactor-binding domain"/>
    <property type="match status" value="1"/>
</dbReference>
<evidence type="ECO:0000256" key="3">
    <source>
        <dbReference type="ARBA" id="ARBA00006849"/>
    </source>
</evidence>
<evidence type="ECO:0000256" key="2">
    <source>
        <dbReference type="ARBA" id="ARBA00001974"/>
    </source>
</evidence>
<evidence type="ECO:0000256" key="11">
    <source>
        <dbReference type="ARBA" id="ARBA00053029"/>
    </source>
</evidence>
<dbReference type="SUPFAM" id="SSF54665">
    <property type="entry name" value="CO dehydrogenase molybdoprotein N-domain-like"/>
    <property type="match status" value="1"/>
</dbReference>
<dbReference type="PANTHER" id="PTHR11908">
    <property type="entry name" value="XANTHINE DEHYDROGENASE"/>
    <property type="match status" value="1"/>
</dbReference>
<keyword evidence="8" id="KW-0408">Iron</keyword>
<feature type="region of interest" description="Disordered" evidence="12">
    <location>
        <begin position="1"/>
        <end position="26"/>
    </location>
</feature>
<evidence type="ECO:0000256" key="1">
    <source>
        <dbReference type="ARBA" id="ARBA00001924"/>
    </source>
</evidence>
<keyword evidence="7" id="KW-0560">Oxidoreductase</keyword>